<dbReference type="GO" id="GO:0005634">
    <property type="term" value="C:nucleus"/>
    <property type="evidence" value="ECO:0007669"/>
    <property type="project" value="TreeGrafter"/>
</dbReference>
<proteinExistence type="predicted"/>
<evidence type="ECO:0000313" key="3">
    <source>
        <dbReference type="Proteomes" id="UP000324022"/>
    </source>
</evidence>
<feature type="compositionally biased region" description="Basic and acidic residues" evidence="1">
    <location>
        <begin position="747"/>
        <end position="756"/>
    </location>
</feature>
<dbReference type="PANTHER" id="PTHR13060:SF0">
    <property type="entry name" value="PROTEIN ECDYSONELESS HOMOLOG"/>
    <property type="match status" value="1"/>
</dbReference>
<evidence type="ECO:0000313" key="2">
    <source>
        <dbReference type="EMBL" id="SPO20935.1"/>
    </source>
</evidence>
<dbReference type="InterPro" id="IPR010770">
    <property type="entry name" value="Ecd"/>
</dbReference>
<feature type="compositionally biased region" description="Polar residues" evidence="1">
    <location>
        <begin position="853"/>
        <end position="866"/>
    </location>
</feature>
<feature type="region of interest" description="Disordered" evidence="1">
    <location>
        <begin position="673"/>
        <end position="697"/>
    </location>
</feature>
<dbReference type="AlphaFoldDB" id="A0A5C3DRG5"/>
<dbReference type="EMBL" id="OOIN01000002">
    <property type="protein sequence ID" value="SPO20935.1"/>
    <property type="molecule type" value="Genomic_DNA"/>
</dbReference>
<feature type="region of interest" description="Disordered" evidence="1">
    <location>
        <begin position="713"/>
        <end position="779"/>
    </location>
</feature>
<feature type="compositionally biased region" description="Low complexity" evidence="1">
    <location>
        <begin position="299"/>
        <end position="311"/>
    </location>
</feature>
<dbReference type="Proteomes" id="UP000324022">
    <property type="component" value="Unassembled WGS sequence"/>
</dbReference>
<feature type="region of interest" description="Disordered" evidence="1">
    <location>
        <begin position="285"/>
        <end position="311"/>
    </location>
</feature>
<protein>
    <submittedName>
        <fullName evidence="2">Related to SGT1 protein</fullName>
    </submittedName>
</protein>
<feature type="compositionally biased region" description="Basic and acidic residues" evidence="1">
    <location>
        <begin position="833"/>
        <end position="843"/>
    </location>
</feature>
<organism evidence="2 3">
    <name type="scientific">Ustilago trichophora</name>
    <dbReference type="NCBI Taxonomy" id="86804"/>
    <lineage>
        <taxon>Eukaryota</taxon>
        <taxon>Fungi</taxon>
        <taxon>Dikarya</taxon>
        <taxon>Basidiomycota</taxon>
        <taxon>Ustilaginomycotina</taxon>
        <taxon>Ustilaginomycetes</taxon>
        <taxon>Ustilaginales</taxon>
        <taxon>Ustilaginaceae</taxon>
        <taxon>Ustilago</taxon>
    </lineage>
</organism>
<gene>
    <name evidence="2" type="ORF">UTRI_00412</name>
</gene>
<evidence type="ECO:0000256" key="1">
    <source>
        <dbReference type="SAM" id="MobiDB-lite"/>
    </source>
</evidence>
<name>A0A5C3DRG5_9BASI</name>
<reference evidence="2 3" key="1">
    <citation type="submission" date="2018-03" db="EMBL/GenBank/DDBJ databases">
        <authorList>
            <person name="Guldener U."/>
        </authorList>
    </citation>
    <scope>NUCLEOTIDE SEQUENCE [LARGE SCALE GENOMIC DNA]</scope>
    <source>
        <strain evidence="2 3">NBRC100155</strain>
    </source>
</reference>
<accession>A0A5C3DRG5</accession>
<dbReference type="OrthoDB" id="27237at2759"/>
<dbReference type="PANTHER" id="PTHR13060">
    <property type="entry name" value="SGT1 PROTEIN HSGT1 SUPPRESSOR OF GCR2"/>
    <property type="match status" value="1"/>
</dbReference>
<keyword evidence="3" id="KW-1185">Reference proteome</keyword>
<feature type="compositionally biased region" description="Polar residues" evidence="1">
    <location>
        <begin position="714"/>
        <end position="725"/>
    </location>
</feature>
<sequence>MNDHSQPPDGALPFSDVTGLLSAAASAEKQQALVARIFLPRPSDPTTSASIDQFAHLSSIAKELKHLFRKHTRSSDDLDGRDYIWHREPPSISVICPPSPARASTSKSLTQHAPHILFHLRTGGECIEDEWYATHLLIRASTQLAEHQLCISVEDEDGQFLLIEAADHLPYWVTPEAVTNRVWIFDGHLHLIPPHHKSNDDDSISSSNAVELVTDKSTVTRASDDIEAAAFARAYEFPSAAGPHHHRTLAYLPHRVARVLAADPQLIANCVTSVQSRDIVSSRSGSRLVHFPPPPHNPTASTAGDASATTNDNDIVLTPVRLTRHLYAQLLYDRFFPPRQLGPRWQTAVEKYRARLYRQPSASANRPKIENEAEIQVEMQQGRWHDLGAKIWCGLEMAYTESLARRTRTKARPMAATEPAISATERERLISSLTKLGFFQGEIEGSTKWKQLEAEALSQYAKGSTRALDDNMERGEEALLCDSVDTILHNQDQPSSTLLTVLPSDAAMETLKAAEDDDSWLQLNPDDIDSILQTKTSSASTSGNPVSEQDTFHRLGAFNSKMEDFIKTKSGVDGALFEDELNADDMLLDDEDLLFEDMDEDEMEERVRTEVQERMRTGGEEGKKKIVERLIPRMSQDEWTRKPNSQTLPWQSSVQREDFVSSIDRIAAERALPGTTNTTSVTTTTYGPSKDLTRQDNVSRAHAELKRRLASQYMRETSQLLSSQTQHRRYDGASDSDSEELEEETSPEVRKARAAEYDIEPDVESSTAPPFGQEEWEDMGEQELIKDEEKELGDLLEYARISLGLTKEQYEEILEERQKKGKFVPTPTLRSKQKAEEPVKLDTFESVMAAMESQLQHLQSTQRHPLSSSSTSPASKKDTKTTATSSHSEETPTAEDKELLSHLLKSNSDLPASLFSHLGGKEEEIAAEQMEGFLRSFQAQTGTSGPGSGTGPVELLMRRFGLGGLPADQDSNSQH</sequence>
<dbReference type="Pfam" id="PF07093">
    <property type="entry name" value="SGT1"/>
    <property type="match status" value="2"/>
</dbReference>
<feature type="region of interest" description="Disordered" evidence="1">
    <location>
        <begin position="816"/>
        <end position="904"/>
    </location>
</feature>
<feature type="compositionally biased region" description="Low complexity" evidence="1">
    <location>
        <begin position="675"/>
        <end position="685"/>
    </location>
</feature>
<feature type="compositionally biased region" description="Acidic residues" evidence="1">
    <location>
        <begin position="734"/>
        <end position="746"/>
    </location>
</feature>
<feature type="compositionally biased region" description="Basic and acidic residues" evidence="1">
    <location>
        <begin position="887"/>
        <end position="900"/>
    </location>
</feature>